<dbReference type="UniPathway" id="UPA00378"/>
<dbReference type="InterPro" id="IPR036938">
    <property type="entry name" value="PAP2/HPO_sf"/>
</dbReference>
<comment type="similarity">
    <text evidence="3 11">Belongs to the dolichyldiphosphatase family.</text>
</comment>
<dbReference type="EMBL" id="JAACFV010000001">
    <property type="protein sequence ID" value="KAF7514353.1"/>
    <property type="molecule type" value="Genomic_DNA"/>
</dbReference>
<keyword evidence="7 11" id="KW-1133">Transmembrane helix</keyword>
<reference evidence="13" key="1">
    <citation type="submission" date="2020-02" db="EMBL/GenBank/DDBJ databases">
        <authorList>
            <person name="Palmer J.M."/>
        </authorList>
    </citation>
    <scope>NUCLEOTIDE SEQUENCE</scope>
    <source>
        <strain evidence="13">EPUS1.4</strain>
        <tissue evidence="13">Thallus</tissue>
    </source>
</reference>
<dbReference type="Proteomes" id="UP000606974">
    <property type="component" value="Unassembled WGS sequence"/>
</dbReference>
<feature type="transmembrane region" description="Helical" evidence="11">
    <location>
        <begin position="25"/>
        <end position="45"/>
    </location>
</feature>
<sequence length="233" mass="26694">MEEAPLASLSLTHVHYNPNDPLSYFSAWLALVPQALCVSYVTLIWASREIEIMMMFAGQMACEALNFLLKRWIKEERPKQMYGKGYGMPSSHSQFVAYFSVSLSLFLLMRYVPSPSTTHSPATFTERLLLSCIACLCAAAVAVSRMYLNYHTPKQVMVGCAAGALTAVAWFLVTTYLRRYGWVEWALDTQLAEMLRIRDLVVTEDLVDAGWGRWQERKKDKRRRKRDCLEKSQ</sequence>
<feature type="domain" description="Phosphatidic acid phosphatase type 2/haloperoxidase" evidence="12">
    <location>
        <begin position="52"/>
        <end position="171"/>
    </location>
</feature>
<dbReference type="FunFam" id="1.20.144.10:FF:000003">
    <property type="entry name" value="Dolichyldiphosphatase 1"/>
    <property type="match status" value="1"/>
</dbReference>
<evidence type="ECO:0000256" key="2">
    <source>
        <dbReference type="ARBA" id="ARBA00004922"/>
    </source>
</evidence>
<dbReference type="GO" id="GO:0006487">
    <property type="term" value="P:protein N-linked glycosylation"/>
    <property type="evidence" value="ECO:0007669"/>
    <property type="project" value="UniProtKB-UniRule"/>
</dbReference>
<evidence type="ECO:0000256" key="6">
    <source>
        <dbReference type="ARBA" id="ARBA00022824"/>
    </source>
</evidence>
<evidence type="ECO:0000256" key="10">
    <source>
        <dbReference type="ARBA" id="ARBA00047349"/>
    </source>
</evidence>
<evidence type="ECO:0000256" key="1">
    <source>
        <dbReference type="ARBA" id="ARBA00004477"/>
    </source>
</evidence>
<evidence type="ECO:0000256" key="11">
    <source>
        <dbReference type="RuleBase" id="RU367078"/>
    </source>
</evidence>
<evidence type="ECO:0000313" key="14">
    <source>
        <dbReference type="Proteomes" id="UP000606974"/>
    </source>
</evidence>
<dbReference type="SMART" id="SM00014">
    <property type="entry name" value="acidPPc"/>
    <property type="match status" value="1"/>
</dbReference>
<dbReference type="InterPro" id="IPR039667">
    <property type="entry name" value="Dolichyldiphosphatase_PAP2"/>
</dbReference>
<dbReference type="GO" id="GO:0008610">
    <property type="term" value="P:lipid biosynthetic process"/>
    <property type="evidence" value="ECO:0007669"/>
    <property type="project" value="TreeGrafter"/>
</dbReference>
<dbReference type="GO" id="GO:0005789">
    <property type="term" value="C:endoplasmic reticulum membrane"/>
    <property type="evidence" value="ECO:0007669"/>
    <property type="project" value="UniProtKB-SubCell"/>
</dbReference>
<comment type="pathway">
    <text evidence="2 11">Protein modification; protein glycosylation.</text>
</comment>
<keyword evidence="14" id="KW-1185">Reference proteome</keyword>
<comment type="subcellular location">
    <subcellularLocation>
        <location evidence="1 11">Endoplasmic reticulum membrane</location>
        <topology evidence="1 11">Multi-pass membrane protein</topology>
    </subcellularLocation>
</comment>
<evidence type="ECO:0000256" key="8">
    <source>
        <dbReference type="ARBA" id="ARBA00023136"/>
    </source>
</evidence>
<dbReference type="OrthoDB" id="302705at2759"/>
<comment type="catalytic activity">
    <reaction evidence="10 11">
        <text>a di-trans,poly-cis-dolichyl diphosphate + H2O = a di-trans,poly-cis-dolichyl phosphate + phosphate + H(+)</text>
        <dbReference type="Rhea" id="RHEA:14385"/>
        <dbReference type="Rhea" id="RHEA-COMP:19498"/>
        <dbReference type="Rhea" id="RHEA-COMP:19506"/>
        <dbReference type="ChEBI" id="CHEBI:15377"/>
        <dbReference type="ChEBI" id="CHEBI:15378"/>
        <dbReference type="ChEBI" id="CHEBI:43474"/>
        <dbReference type="ChEBI" id="CHEBI:57497"/>
        <dbReference type="ChEBI" id="CHEBI:57683"/>
        <dbReference type="EC" id="3.6.1.43"/>
    </reaction>
</comment>
<keyword evidence="6 11" id="KW-0256">Endoplasmic reticulum</keyword>
<proteinExistence type="inferred from homology"/>
<comment type="caution">
    <text evidence="13">The sequence shown here is derived from an EMBL/GenBank/DDBJ whole genome shotgun (WGS) entry which is preliminary data.</text>
</comment>
<name>A0A8H7ASE9_9EURO</name>
<evidence type="ECO:0000256" key="7">
    <source>
        <dbReference type="ARBA" id="ARBA00022989"/>
    </source>
</evidence>
<dbReference type="Pfam" id="PF01569">
    <property type="entry name" value="PAP2"/>
    <property type="match status" value="1"/>
</dbReference>
<dbReference type="InterPro" id="IPR000326">
    <property type="entry name" value="PAP2/HPO"/>
</dbReference>
<feature type="transmembrane region" description="Helical" evidence="11">
    <location>
        <begin position="156"/>
        <end position="177"/>
    </location>
</feature>
<feature type="transmembrane region" description="Helical" evidence="11">
    <location>
        <begin position="124"/>
        <end position="144"/>
    </location>
</feature>
<dbReference type="PANTHER" id="PTHR11247">
    <property type="entry name" value="PALMITOYL-PROTEIN THIOESTERASE/DOLICHYLDIPHOSPHATASE 1"/>
    <property type="match status" value="1"/>
</dbReference>
<evidence type="ECO:0000313" key="13">
    <source>
        <dbReference type="EMBL" id="KAF7514353.1"/>
    </source>
</evidence>
<organism evidence="13 14">
    <name type="scientific">Endocarpon pusillum</name>
    <dbReference type="NCBI Taxonomy" id="364733"/>
    <lineage>
        <taxon>Eukaryota</taxon>
        <taxon>Fungi</taxon>
        <taxon>Dikarya</taxon>
        <taxon>Ascomycota</taxon>
        <taxon>Pezizomycotina</taxon>
        <taxon>Eurotiomycetes</taxon>
        <taxon>Chaetothyriomycetidae</taxon>
        <taxon>Verrucariales</taxon>
        <taxon>Verrucariaceae</taxon>
        <taxon>Endocarpon</taxon>
    </lineage>
</organism>
<evidence type="ECO:0000256" key="3">
    <source>
        <dbReference type="ARBA" id="ARBA00005518"/>
    </source>
</evidence>
<dbReference type="EC" id="3.6.1.43" evidence="11"/>
<dbReference type="AlphaFoldDB" id="A0A8H7ASE9"/>
<dbReference type="PANTHER" id="PTHR11247:SF1">
    <property type="entry name" value="DOLICHYLDIPHOSPHATASE 1"/>
    <property type="match status" value="1"/>
</dbReference>
<accession>A0A8H7ASE9</accession>
<dbReference type="Gene3D" id="1.20.144.10">
    <property type="entry name" value="Phosphatidic acid phosphatase type 2/haloperoxidase"/>
    <property type="match status" value="1"/>
</dbReference>
<evidence type="ECO:0000256" key="4">
    <source>
        <dbReference type="ARBA" id="ARBA00022692"/>
    </source>
</evidence>
<dbReference type="SUPFAM" id="SSF48317">
    <property type="entry name" value="Acid phosphatase/Vanadium-dependent haloperoxidase"/>
    <property type="match status" value="1"/>
</dbReference>
<keyword evidence="5 11" id="KW-0378">Hydrolase</keyword>
<evidence type="ECO:0000259" key="12">
    <source>
        <dbReference type="SMART" id="SM00014"/>
    </source>
</evidence>
<keyword evidence="8 11" id="KW-0472">Membrane</keyword>
<comment type="function">
    <text evidence="9 11">Required for efficient N-glycosylation. Necessary for maintaining optimal levels of dolichol-linked oligosaccharides. Hydrolyzes dolichyl pyrophosphate at a very high rate and dolichyl monophosphate at a much lower rate. Does not act on phosphatidate.</text>
</comment>
<gene>
    <name evidence="13" type="ORF">GJ744_000123</name>
</gene>
<protein>
    <recommendedName>
        <fullName evidence="11">Dolichyldiphosphatase</fullName>
        <ecNumber evidence="11">3.6.1.43</ecNumber>
    </recommendedName>
</protein>
<dbReference type="CDD" id="cd03382">
    <property type="entry name" value="PAP2_dolichyldiphosphatase"/>
    <property type="match status" value="1"/>
</dbReference>
<dbReference type="GO" id="GO:0047874">
    <property type="term" value="F:dolichyldiphosphatase activity"/>
    <property type="evidence" value="ECO:0007669"/>
    <property type="project" value="UniProtKB-UniRule"/>
</dbReference>
<evidence type="ECO:0000256" key="5">
    <source>
        <dbReference type="ARBA" id="ARBA00022801"/>
    </source>
</evidence>
<keyword evidence="4 11" id="KW-0812">Transmembrane</keyword>
<feature type="transmembrane region" description="Helical" evidence="11">
    <location>
        <begin position="93"/>
        <end position="112"/>
    </location>
</feature>
<evidence type="ECO:0000256" key="9">
    <source>
        <dbReference type="ARBA" id="ARBA00024907"/>
    </source>
</evidence>